<accession>A0AAV7ME88</accession>
<protein>
    <submittedName>
        <fullName evidence="1">Uncharacterized protein</fullName>
    </submittedName>
</protein>
<dbReference type="Proteomes" id="UP001066276">
    <property type="component" value="Chromosome 10"/>
</dbReference>
<comment type="caution">
    <text evidence="1">The sequence shown here is derived from an EMBL/GenBank/DDBJ whole genome shotgun (WGS) entry which is preliminary data.</text>
</comment>
<dbReference type="AlphaFoldDB" id="A0AAV7ME88"/>
<organism evidence="1 2">
    <name type="scientific">Pleurodeles waltl</name>
    <name type="common">Iberian ribbed newt</name>
    <dbReference type="NCBI Taxonomy" id="8319"/>
    <lineage>
        <taxon>Eukaryota</taxon>
        <taxon>Metazoa</taxon>
        <taxon>Chordata</taxon>
        <taxon>Craniata</taxon>
        <taxon>Vertebrata</taxon>
        <taxon>Euteleostomi</taxon>
        <taxon>Amphibia</taxon>
        <taxon>Batrachia</taxon>
        <taxon>Caudata</taxon>
        <taxon>Salamandroidea</taxon>
        <taxon>Salamandridae</taxon>
        <taxon>Pleurodelinae</taxon>
        <taxon>Pleurodeles</taxon>
    </lineage>
</organism>
<gene>
    <name evidence="1" type="ORF">NDU88_007124</name>
</gene>
<reference evidence="1" key="1">
    <citation type="journal article" date="2022" name="bioRxiv">
        <title>Sequencing and chromosome-scale assembly of the giantPleurodeles waltlgenome.</title>
        <authorList>
            <person name="Brown T."/>
            <person name="Elewa A."/>
            <person name="Iarovenko S."/>
            <person name="Subramanian E."/>
            <person name="Araus A.J."/>
            <person name="Petzold A."/>
            <person name="Susuki M."/>
            <person name="Suzuki K.-i.T."/>
            <person name="Hayashi T."/>
            <person name="Toyoda A."/>
            <person name="Oliveira C."/>
            <person name="Osipova E."/>
            <person name="Leigh N.D."/>
            <person name="Simon A."/>
            <person name="Yun M.H."/>
        </authorList>
    </citation>
    <scope>NUCLEOTIDE SEQUENCE</scope>
    <source>
        <strain evidence="1">20211129_DDA</strain>
        <tissue evidence="1">Liver</tissue>
    </source>
</reference>
<proteinExistence type="predicted"/>
<keyword evidence="2" id="KW-1185">Reference proteome</keyword>
<sequence>MHLPPCRKTSRYVPLFPPQFVTSIRTFCCHGYLSAASSDLCRHHGSCSSAAQVCLRVPDAAGRVYCLCGRVQTARSPSVRLWCFHSFGAPFPHLSLPQLSQRLSLTQAAAILAIPSAVQACLQFLTYHGLRDDCQRVSDALVAVEAGAVLMWPAGVLFLQDYWLWGLDRAEGLRLSPLFPSPVRPQPWIIVLMLYKII</sequence>
<dbReference type="EMBL" id="JANPWB010000014">
    <property type="protein sequence ID" value="KAJ1102066.1"/>
    <property type="molecule type" value="Genomic_DNA"/>
</dbReference>
<evidence type="ECO:0000313" key="2">
    <source>
        <dbReference type="Proteomes" id="UP001066276"/>
    </source>
</evidence>
<evidence type="ECO:0000313" key="1">
    <source>
        <dbReference type="EMBL" id="KAJ1102066.1"/>
    </source>
</evidence>
<name>A0AAV7ME88_PLEWA</name>